<dbReference type="Gene3D" id="6.10.140.2200">
    <property type="match status" value="1"/>
</dbReference>
<evidence type="ECO:0000256" key="5">
    <source>
        <dbReference type="ARBA" id="ARBA00023163"/>
    </source>
</evidence>
<keyword evidence="5" id="KW-0804">Transcription</keyword>
<evidence type="ECO:0000256" key="7">
    <source>
        <dbReference type="SAM" id="MobiDB-lite"/>
    </source>
</evidence>
<accession>A0A8C4QB40</accession>
<evidence type="ECO:0000256" key="2">
    <source>
        <dbReference type="ARBA" id="ARBA00006967"/>
    </source>
</evidence>
<dbReference type="InterPro" id="IPR007576">
    <property type="entry name" value="CITED"/>
</dbReference>
<proteinExistence type="inferred from homology"/>
<reference evidence="8" key="1">
    <citation type="submission" date="2025-08" db="UniProtKB">
        <authorList>
            <consortium name="Ensembl"/>
        </authorList>
    </citation>
    <scope>IDENTIFICATION</scope>
</reference>
<dbReference type="GO" id="GO:0003713">
    <property type="term" value="F:transcription coactivator activity"/>
    <property type="evidence" value="ECO:0007669"/>
    <property type="project" value="TreeGrafter"/>
</dbReference>
<keyword evidence="9" id="KW-1185">Reference proteome</keyword>
<sequence>MPVNNHAIFPGTAGPAALSYPYPPARSQFSGRPYGHACPVSGQYPSCHPGTAGRLCKPHHGAVGQAAALGHVAGAMQSHGHPHHPHPHHPHHHPLPQHHQHPGAFLSGQGGHQHPAGPVSVTLQQQKMASYPLGTVSPYGGAGPAMQGYYRPMSAGLMLHQATGFPGTPHTFVAFPKADSVDEELLMSVVRELGLDRVQELPELWLGQDEVDFLSGQVVSCVSI</sequence>
<dbReference type="AlphaFoldDB" id="A0A8C4QB40"/>
<evidence type="ECO:0000313" key="8">
    <source>
        <dbReference type="Ensembl" id="ENSEBUP00000012297.1"/>
    </source>
</evidence>
<protein>
    <submittedName>
        <fullName evidence="8">Uncharacterized protein</fullName>
    </submittedName>
</protein>
<keyword evidence="6" id="KW-0539">Nucleus</keyword>
<dbReference type="PANTHER" id="PTHR17045:SF8">
    <property type="entry name" value="CBP_P300-INTERACTING TRANSACTIVATOR 2-LIKE"/>
    <property type="match status" value="1"/>
</dbReference>
<evidence type="ECO:0000256" key="6">
    <source>
        <dbReference type="ARBA" id="ARBA00023242"/>
    </source>
</evidence>
<evidence type="ECO:0000313" key="9">
    <source>
        <dbReference type="Proteomes" id="UP000694388"/>
    </source>
</evidence>
<evidence type="ECO:0000256" key="4">
    <source>
        <dbReference type="ARBA" id="ARBA00023159"/>
    </source>
</evidence>
<comment type="subcellular location">
    <subcellularLocation>
        <location evidence="1">Nucleus</location>
    </subcellularLocation>
</comment>
<comment type="similarity">
    <text evidence="2">Belongs to the CITED family.</text>
</comment>
<dbReference type="GO" id="GO:0005634">
    <property type="term" value="C:nucleus"/>
    <property type="evidence" value="ECO:0007669"/>
    <property type="project" value="UniProtKB-SubCell"/>
</dbReference>
<keyword evidence="3" id="KW-0805">Transcription regulation</keyword>
<dbReference type="Proteomes" id="UP000694388">
    <property type="component" value="Unplaced"/>
</dbReference>
<dbReference type="PANTHER" id="PTHR17045">
    <property type="entry name" value="MELANOCYTE SPECIFIC GENE RELATED CITED"/>
    <property type="match status" value="1"/>
</dbReference>
<feature type="region of interest" description="Disordered" evidence="7">
    <location>
        <begin position="75"/>
        <end position="118"/>
    </location>
</feature>
<name>A0A8C4QB40_EPTBU</name>
<reference evidence="8" key="2">
    <citation type="submission" date="2025-09" db="UniProtKB">
        <authorList>
            <consortium name="Ensembl"/>
        </authorList>
    </citation>
    <scope>IDENTIFICATION</scope>
</reference>
<evidence type="ECO:0000256" key="1">
    <source>
        <dbReference type="ARBA" id="ARBA00004123"/>
    </source>
</evidence>
<feature type="compositionally biased region" description="Basic residues" evidence="7">
    <location>
        <begin position="80"/>
        <end position="101"/>
    </location>
</feature>
<dbReference type="Pfam" id="PF04487">
    <property type="entry name" value="CITED"/>
    <property type="match status" value="1"/>
</dbReference>
<dbReference type="Ensembl" id="ENSEBUT00000012873.1">
    <property type="protein sequence ID" value="ENSEBUP00000012297.1"/>
    <property type="gene ID" value="ENSEBUG00000007837.1"/>
</dbReference>
<keyword evidence="4" id="KW-0010">Activator</keyword>
<evidence type="ECO:0000256" key="3">
    <source>
        <dbReference type="ARBA" id="ARBA00023015"/>
    </source>
</evidence>
<organism evidence="8 9">
    <name type="scientific">Eptatretus burgeri</name>
    <name type="common">Inshore hagfish</name>
    <dbReference type="NCBI Taxonomy" id="7764"/>
    <lineage>
        <taxon>Eukaryota</taxon>
        <taxon>Metazoa</taxon>
        <taxon>Chordata</taxon>
        <taxon>Craniata</taxon>
        <taxon>Vertebrata</taxon>
        <taxon>Cyclostomata</taxon>
        <taxon>Myxini</taxon>
        <taxon>Myxiniformes</taxon>
        <taxon>Myxinidae</taxon>
        <taxon>Eptatretinae</taxon>
        <taxon>Eptatretus</taxon>
    </lineage>
</organism>